<name>A0A376BZ35_9FLAO</name>
<dbReference type="InterPro" id="IPR006264">
    <property type="entry name" value="EPSP_synthase"/>
</dbReference>
<dbReference type="EC" id="2.5.1.19" evidence="3"/>
<dbReference type="PANTHER" id="PTHR21090:SF5">
    <property type="entry name" value="PENTAFUNCTIONAL AROM POLYPEPTIDE"/>
    <property type="match status" value="1"/>
</dbReference>
<dbReference type="UniPathway" id="UPA00053">
    <property type="reaction ID" value="UER00089"/>
</dbReference>
<protein>
    <recommendedName>
        <fullName evidence="3">3-phosphoshikimate 1-carboxyvinyltransferase</fullName>
        <ecNumber evidence="3">2.5.1.19</ecNumber>
    </recommendedName>
    <alternativeName>
        <fullName evidence="7">5-enolpyruvylshikimate-3-phosphate synthase</fullName>
    </alternativeName>
</protein>
<accession>A0A376BZ35</accession>
<dbReference type="InterPro" id="IPR023193">
    <property type="entry name" value="EPSP_synthase_CS"/>
</dbReference>
<dbReference type="InterPro" id="IPR036968">
    <property type="entry name" value="Enolpyruvate_Tfrase_sf"/>
</dbReference>
<dbReference type="EMBL" id="UFTJ01000001">
    <property type="protein sequence ID" value="SSZ46744.1"/>
    <property type="molecule type" value="Genomic_DNA"/>
</dbReference>
<dbReference type="AlphaFoldDB" id="A0A376BZ35"/>
<reference evidence="10 11" key="1">
    <citation type="submission" date="2018-06" db="EMBL/GenBank/DDBJ databases">
        <authorList>
            <consortium name="Pathogen Informatics"/>
            <person name="Doyle S."/>
        </authorList>
    </citation>
    <scope>NUCLEOTIDE SEQUENCE [LARGE SCALE GENOMIC DNA]</scope>
    <source>
        <strain evidence="10 11">NCTC11661</strain>
    </source>
</reference>
<dbReference type="Pfam" id="PF00275">
    <property type="entry name" value="EPSP_synthase"/>
    <property type="match status" value="1"/>
</dbReference>
<dbReference type="SUPFAM" id="SSF55205">
    <property type="entry name" value="EPT/RTPC-like"/>
    <property type="match status" value="1"/>
</dbReference>
<evidence type="ECO:0000313" key="11">
    <source>
        <dbReference type="Proteomes" id="UP000255515"/>
    </source>
</evidence>
<dbReference type="Proteomes" id="UP000255515">
    <property type="component" value="Unassembled WGS sequence"/>
</dbReference>
<evidence type="ECO:0000256" key="6">
    <source>
        <dbReference type="ARBA" id="ARBA00023141"/>
    </source>
</evidence>
<organism evidence="10 11">
    <name type="scientific">Bergeyella zoohelcum</name>
    <dbReference type="NCBI Taxonomy" id="1015"/>
    <lineage>
        <taxon>Bacteria</taxon>
        <taxon>Pseudomonadati</taxon>
        <taxon>Bacteroidota</taxon>
        <taxon>Flavobacteriia</taxon>
        <taxon>Flavobacteriales</taxon>
        <taxon>Weeksellaceae</taxon>
        <taxon>Bergeyella</taxon>
    </lineage>
</organism>
<comment type="catalytic activity">
    <reaction evidence="8">
        <text>3-phosphoshikimate + phosphoenolpyruvate = 5-O-(1-carboxyvinyl)-3-phosphoshikimate + phosphate</text>
        <dbReference type="Rhea" id="RHEA:21256"/>
        <dbReference type="ChEBI" id="CHEBI:43474"/>
        <dbReference type="ChEBI" id="CHEBI:57701"/>
        <dbReference type="ChEBI" id="CHEBI:58702"/>
        <dbReference type="ChEBI" id="CHEBI:145989"/>
        <dbReference type="EC" id="2.5.1.19"/>
    </reaction>
    <physiologicalReaction direction="left-to-right" evidence="8">
        <dbReference type="Rhea" id="RHEA:21257"/>
    </physiologicalReaction>
</comment>
<dbReference type="GO" id="GO:0003866">
    <property type="term" value="F:3-phosphoshikimate 1-carboxyvinyltransferase activity"/>
    <property type="evidence" value="ECO:0007669"/>
    <property type="project" value="UniProtKB-EC"/>
</dbReference>
<dbReference type="GO" id="GO:0008652">
    <property type="term" value="P:amino acid biosynthetic process"/>
    <property type="evidence" value="ECO:0007669"/>
    <property type="project" value="UniProtKB-KW"/>
</dbReference>
<evidence type="ECO:0000259" key="9">
    <source>
        <dbReference type="Pfam" id="PF00275"/>
    </source>
</evidence>
<evidence type="ECO:0000256" key="7">
    <source>
        <dbReference type="ARBA" id="ARBA00030046"/>
    </source>
</evidence>
<keyword evidence="4" id="KW-0028">Amino-acid biosynthesis</keyword>
<sequence length="402" mass="45561">MKTIYISGSKSESNRLLILQKLLGNIKIENISNAKDTQLLFHALNEGSEVIDIHHAGTAMRFLTAYLAIQEGRITTLTGSERMKQRPIHHLVNALRDLGTDIEYMENEGFPPLKIHGKKLTKNLVEIPANISSQFITALMLIGTKMEQGLTIRLLGKVTSLPYIEMTMKILQELGIKVTQKQETDTNSREISSLYISPSTHRNTITKFIVESDWSSASYFYSTVAIGKKLLRLKNFKRNSLQGDSKITAIYASFFGVETIFNEDESILLRPIENFNYPERILMDMNDCPDIAQTLCVTASAMKIHFHITGLSTLKVKETDRLIALQNELKKIGVVTEITDSSIRSISFHPTSAPVSIATYEDHRMAMSFAPLKLLQDIEIQHPEVVEKSYPNFWKDFYYAIH</sequence>
<gene>
    <name evidence="10" type="primary">aroA_1</name>
    <name evidence="10" type="ORF">NCTC11661_00398</name>
</gene>
<evidence type="ECO:0000256" key="5">
    <source>
        <dbReference type="ARBA" id="ARBA00022679"/>
    </source>
</evidence>
<dbReference type="GO" id="GO:0009073">
    <property type="term" value="P:aromatic amino acid family biosynthetic process"/>
    <property type="evidence" value="ECO:0007669"/>
    <property type="project" value="UniProtKB-KW"/>
</dbReference>
<evidence type="ECO:0000256" key="3">
    <source>
        <dbReference type="ARBA" id="ARBA00012450"/>
    </source>
</evidence>
<dbReference type="PIRSF" id="PIRSF000505">
    <property type="entry name" value="EPSPS"/>
    <property type="match status" value="1"/>
</dbReference>
<comment type="similarity">
    <text evidence="2">Belongs to the EPSP synthase family.</text>
</comment>
<evidence type="ECO:0000256" key="8">
    <source>
        <dbReference type="ARBA" id="ARBA00044633"/>
    </source>
</evidence>
<dbReference type="RefSeq" id="WP_002686959.1">
    <property type="nucleotide sequence ID" value="NZ_UFTJ01000001.1"/>
</dbReference>
<dbReference type="InterPro" id="IPR001986">
    <property type="entry name" value="Enolpyruvate_Tfrase_dom"/>
</dbReference>
<dbReference type="Gene3D" id="3.65.10.10">
    <property type="entry name" value="Enolpyruvate transferase domain"/>
    <property type="match status" value="2"/>
</dbReference>
<dbReference type="InterPro" id="IPR013792">
    <property type="entry name" value="RNA3'P_cycl/enolpyr_Trfase_a/b"/>
</dbReference>
<keyword evidence="6" id="KW-0057">Aromatic amino acid biosynthesis</keyword>
<evidence type="ECO:0000256" key="4">
    <source>
        <dbReference type="ARBA" id="ARBA00022605"/>
    </source>
</evidence>
<evidence type="ECO:0000256" key="1">
    <source>
        <dbReference type="ARBA" id="ARBA00004811"/>
    </source>
</evidence>
<evidence type="ECO:0000313" key="10">
    <source>
        <dbReference type="EMBL" id="SSZ46744.1"/>
    </source>
</evidence>
<dbReference type="PANTHER" id="PTHR21090">
    <property type="entry name" value="AROM/DEHYDROQUINATE SYNTHASE"/>
    <property type="match status" value="1"/>
</dbReference>
<dbReference type="PROSITE" id="PS00885">
    <property type="entry name" value="EPSP_SYNTHASE_2"/>
    <property type="match status" value="1"/>
</dbReference>
<dbReference type="GO" id="GO:0009423">
    <property type="term" value="P:chorismate biosynthetic process"/>
    <property type="evidence" value="ECO:0007669"/>
    <property type="project" value="UniProtKB-UniPathway"/>
</dbReference>
<keyword evidence="5 10" id="KW-0808">Transferase</keyword>
<comment type="pathway">
    <text evidence="1">Metabolic intermediate biosynthesis; chorismate biosynthesis; chorismate from D-erythrose 4-phosphate and phosphoenolpyruvate: step 6/7.</text>
</comment>
<evidence type="ECO:0000256" key="2">
    <source>
        <dbReference type="ARBA" id="ARBA00009948"/>
    </source>
</evidence>
<feature type="domain" description="Enolpyruvate transferase" evidence="9">
    <location>
        <begin position="49"/>
        <end position="396"/>
    </location>
</feature>
<proteinExistence type="inferred from homology"/>